<feature type="compositionally biased region" description="Basic and acidic residues" evidence="1">
    <location>
        <begin position="52"/>
        <end position="67"/>
    </location>
</feature>
<name>A0A1Y1V264_9FUNG</name>
<organism evidence="2 3">
    <name type="scientific">Piromyces finnis</name>
    <dbReference type="NCBI Taxonomy" id="1754191"/>
    <lineage>
        <taxon>Eukaryota</taxon>
        <taxon>Fungi</taxon>
        <taxon>Fungi incertae sedis</taxon>
        <taxon>Chytridiomycota</taxon>
        <taxon>Chytridiomycota incertae sedis</taxon>
        <taxon>Neocallimastigomycetes</taxon>
        <taxon>Neocallimastigales</taxon>
        <taxon>Neocallimastigaceae</taxon>
        <taxon>Piromyces</taxon>
    </lineage>
</organism>
<feature type="compositionally biased region" description="Low complexity" evidence="1">
    <location>
        <begin position="7"/>
        <end position="22"/>
    </location>
</feature>
<feature type="region of interest" description="Disordered" evidence="1">
    <location>
        <begin position="1"/>
        <end position="260"/>
    </location>
</feature>
<evidence type="ECO:0000313" key="2">
    <source>
        <dbReference type="EMBL" id="ORX44712.1"/>
    </source>
</evidence>
<reference evidence="2 3" key="1">
    <citation type="submission" date="2016-08" db="EMBL/GenBank/DDBJ databases">
        <title>Genomes of anaerobic fungi encode conserved fungal cellulosomes for biomass hydrolysis.</title>
        <authorList>
            <consortium name="DOE Joint Genome Institute"/>
            <person name="Haitjema C.H."/>
            <person name="Gilmore S.P."/>
            <person name="Henske J.K."/>
            <person name="Solomon K.V."/>
            <person name="De Groot R."/>
            <person name="Kuo A."/>
            <person name="Mondo S.J."/>
            <person name="Salamov A.A."/>
            <person name="Labutti K."/>
            <person name="Zhao Z."/>
            <person name="Chiniquy J."/>
            <person name="Barry K."/>
            <person name="Brewer H.M."/>
            <person name="Purvine S.O."/>
            <person name="Wright A.T."/>
            <person name="Boxma B."/>
            <person name="Van Alen T."/>
            <person name="Hackstein J.H."/>
            <person name="Baker S.E."/>
            <person name="Grigoriev I.V."/>
            <person name="O'Malley M.A."/>
        </authorList>
    </citation>
    <scope>NUCLEOTIDE SEQUENCE [LARGE SCALE GENOMIC DNA]</scope>
    <source>
        <strain evidence="3">finn</strain>
    </source>
</reference>
<sequence length="648" mass="74739">MDKQVTNQNQKNQSNGGKSNNNKKLKDTKLNVKNNSNNKLSLGNEGGNKNRKNQDNKKLNKSVEKVKKPNSSSSQNNKNKSNNNSKINNDSSNYNNKNKRQNPTKENEKNNKKVNSNNNETINSSSYVQTQNDDVKMKNSSGKVIRTSGYRHKKRRNKHLFISDNDSPSQIKYNYKYERVNSDKKREQQQQQQMEEMMKKNQSTNIERNQKQQSNKNNKNKLKDSQSNQSFFSIKTNSSFSSSSSMNAGKNSSDKKNMDKNVKINNKYPLNHLYDAFTYLGQNKSIRNAKAWYDSNPLFMVDYDEEIKNKDNQVCVTKLSFSIASAYASNYSPKTWHLINYKKRNPNTTTLKANTKLSKKIRDHAAELKKSKKRTNDKEIKNAFDACPISLIHYPEYNPFDAEDGIMEDYEPFYDYQIKLNNYINNLSKEEAITESIIKTKLNVNAKSYVPLSASKVSTSLSSAQSIAKKNKTNSATTSTTTSTNSTQILSNVQVWNNYVKSRQEMKARKAEIRSKIVNQLKDATQRRKLMVQRPSPKVKKNSVSFKLNSLQSYLNQNSQNKKYYNNTNNKNKNSTYAKYVASYSIVNDINKLTNPSSNGYPINYNNVIERINNYYKKDTANTFDYQSNKITKNNKNQDNNLLFRQKT</sequence>
<feature type="compositionally biased region" description="Low complexity" evidence="1">
    <location>
        <begin position="69"/>
        <end position="96"/>
    </location>
</feature>
<gene>
    <name evidence="2" type="ORF">BCR36DRAFT_586073</name>
</gene>
<protein>
    <submittedName>
        <fullName evidence="2">Uncharacterized protein</fullName>
    </submittedName>
</protein>
<feature type="compositionally biased region" description="Polar residues" evidence="1">
    <location>
        <begin position="127"/>
        <end position="142"/>
    </location>
</feature>
<feature type="compositionally biased region" description="Basic and acidic residues" evidence="1">
    <location>
        <begin position="175"/>
        <end position="188"/>
    </location>
</feature>
<feature type="compositionally biased region" description="Low complexity" evidence="1">
    <location>
        <begin position="225"/>
        <end position="251"/>
    </location>
</feature>
<feature type="compositionally biased region" description="Low complexity" evidence="1">
    <location>
        <begin position="31"/>
        <end position="43"/>
    </location>
</feature>
<feature type="compositionally biased region" description="Low complexity" evidence="1">
    <location>
        <begin position="113"/>
        <end position="126"/>
    </location>
</feature>
<dbReference type="OrthoDB" id="2155359at2759"/>
<evidence type="ECO:0000256" key="1">
    <source>
        <dbReference type="SAM" id="MobiDB-lite"/>
    </source>
</evidence>
<feature type="compositionally biased region" description="Basic residues" evidence="1">
    <location>
        <begin position="149"/>
        <end position="159"/>
    </location>
</feature>
<dbReference type="AlphaFoldDB" id="A0A1Y1V264"/>
<feature type="non-terminal residue" evidence="2">
    <location>
        <position position="648"/>
    </location>
</feature>
<accession>A0A1Y1V264</accession>
<proteinExistence type="predicted"/>
<dbReference type="Proteomes" id="UP000193719">
    <property type="component" value="Unassembled WGS sequence"/>
</dbReference>
<reference evidence="2 3" key="2">
    <citation type="submission" date="2016-08" db="EMBL/GenBank/DDBJ databases">
        <title>Pervasive Adenine N6-methylation of Active Genes in Fungi.</title>
        <authorList>
            <consortium name="DOE Joint Genome Institute"/>
            <person name="Mondo S.J."/>
            <person name="Dannebaum R.O."/>
            <person name="Kuo R.C."/>
            <person name="Labutti K."/>
            <person name="Haridas S."/>
            <person name="Kuo A."/>
            <person name="Salamov A."/>
            <person name="Ahrendt S.R."/>
            <person name="Lipzen A."/>
            <person name="Sullivan W."/>
            <person name="Andreopoulos W.B."/>
            <person name="Clum A."/>
            <person name="Lindquist E."/>
            <person name="Daum C."/>
            <person name="Ramamoorthy G.K."/>
            <person name="Gryganskyi A."/>
            <person name="Culley D."/>
            <person name="Magnuson J.K."/>
            <person name="James T.Y."/>
            <person name="O'Malley M.A."/>
            <person name="Stajich J.E."/>
            <person name="Spatafora J.W."/>
            <person name="Visel A."/>
            <person name="Grigoriev I.V."/>
        </authorList>
    </citation>
    <scope>NUCLEOTIDE SEQUENCE [LARGE SCALE GENOMIC DNA]</scope>
    <source>
        <strain evidence="3">finn</strain>
    </source>
</reference>
<dbReference type="EMBL" id="MCFH01000044">
    <property type="protein sequence ID" value="ORX44712.1"/>
    <property type="molecule type" value="Genomic_DNA"/>
</dbReference>
<evidence type="ECO:0000313" key="3">
    <source>
        <dbReference type="Proteomes" id="UP000193719"/>
    </source>
</evidence>
<keyword evidence="3" id="KW-1185">Reference proteome</keyword>
<comment type="caution">
    <text evidence="2">The sequence shown here is derived from an EMBL/GenBank/DDBJ whole genome shotgun (WGS) entry which is preliminary data.</text>
</comment>